<reference evidence="1" key="2">
    <citation type="submission" date="2020-09" db="EMBL/GenBank/DDBJ databases">
        <authorList>
            <person name="Sun Q."/>
            <person name="Sedlacek I."/>
        </authorList>
    </citation>
    <scope>NUCLEOTIDE SEQUENCE</scope>
    <source>
        <strain evidence="1">CCM 8606</strain>
    </source>
</reference>
<dbReference type="EMBL" id="BMDH01000001">
    <property type="protein sequence ID" value="GGI12842.1"/>
    <property type="molecule type" value="Genomic_DNA"/>
</dbReference>
<organism evidence="1 2">
    <name type="scientific">Galliscardovia ingluviei</name>
    <dbReference type="NCBI Taxonomy" id="1769422"/>
    <lineage>
        <taxon>Bacteria</taxon>
        <taxon>Bacillati</taxon>
        <taxon>Actinomycetota</taxon>
        <taxon>Actinomycetes</taxon>
        <taxon>Bifidobacteriales</taxon>
        <taxon>Bifidobacteriaceae</taxon>
        <taxon>Galliscardovia</taxon>
    </lineage>
</organism>
<proteinExistence type="predicted"/>
<dbReference type="AlphaFoldDB" id="A0A8J3AKY3"/>
<accession>A0A8J3AKY3</accession>
<dbReference type="RefSeq" id="WP_188354478.1">
    <property type="nucleotide sequence ID" value="NZ_BMDH01000001.1"/>
</dbReference>
<sequence>MNNEFIVKDSPVIDRNYCEQSACSSRYIARVLIHQQPELVPTHWHAGLEMNYVI</sequence>
<gene>
    <name evidence="1" type="ORF">GCM10007377_02980</name>
</gene>
<name>A0A8J3AKY3_9BIFI</name>
<keyword evidence="2" id="KW-1185">Reference proteome</keyword>
<reference evidence="1" key="1">
    <citation type="journal article" date="2014" name="Int. J. Syst. Evol. Microbiol.">
        <title>Complete genome sequence of Corynebacterium casei LMG S-19264T (=DSM 44701T), isolated from a smear-ripened cheese.</title>
        <authorList>
            <consortium name="US DOE Joint Genome Institute (JGI-PGF)"/>
            <person name="Walter F."/>
            <person name="Albersmeier A."/>
            <person name="Kalinowski J."/>
            <person name="Ruckert C."/>
        </authorList>
    </citation>
    <scope>NUCLEOTIDE SEQUENCE</scope>
    <source>
        <strain evidence="1">CCM 8606</strain>
    </source>
</reference>
<evidence type="ECO:0000313" key="2">
    <source>
        <dbReference type="Proteomes" id="UP000619536"/>
    </source>
</evidence>
<comment type="caution">
    <text evidence="1">The sequence shown here is derived from an EMBL/GenBank/DDBJ whole genome shotgun (WGS) entry which is preliminary data.</text>
</comment>
<evidence type="ECO:0000313" key="1">
    <source>
        <dbReference type="EMBL" id="GGI12842.1"/>
    </source>
</evidence>
<protein>
    <submittedName>
        <fullName evidence="1">Uncharacterized protein</fullName>
    </submittedName>
</protein>
<dbReference type="Proteomes" id="UP000619536">
    <property type="component" value="Unassembled WGS sequence"/>
</dbReference>